<dbReference type="Proteomes" id="UP000799424">
    <property type="component" value="Unassembled WGS sequence"/>
</dbReference>
<accession>A0A6A7AAJ1</accession>
<name>A0A6A7AAJ1_9PLEO</name>
<dbReference type="Pfam" id="PF00106">
    <property type="entry name" value="adh_short"/>
    <property type="match status" value="2"/>
</dbReference>
<dbReference type="GO" id="GO:0016491">
    <property type="term" value="F:oxidoreductase activity"/>
    <property type="evidence" value="ECO:0007669"/>
    <property type="project" value="UniProtKB-KW"/>
</dbReference>
<dbReference type="AlphaFoldDB" id="A0A6A7AAJ1"/>
<dbReference type="OrthoDB" id="1933717at2759"/>
<keyword evidence="3" id="KW-0560">Oxidoreductase</keyword>
<dbReference type="Gene3D" id="3.40.50.720">
    <property type="entry name" value="NAD(P)-binding Rossmann-like Domain"/>
    <property type="match status" value="1"/>
</dbReference>
<dbReference type="SUPFAM" id="SSF51735">
    <property type="entry name" value="NAD(P)-binding Rossmann-fold domains"/>
    <property type="match status" value="1"/>
</dbReference>
<keyword evidence="6" id="KW-1185">Reference proteome</keyword>
<dbReference type="InterPro" id="IPR036291">
    <property type="entry name" value="NAD(P)-bd_dom_sf"/>
</dbReference>
<proteinExistence type="inferred from homology"/>
<keyword evidence="2" id="KW-0521">NADP</keyword>
<evidence type="ECO:0000313" key="6">
    <source>
        <dbReference type="Proteomes" id="UP000799424"/>
    </source>
</evidence>
<gene>
    <name evidence="5" type="ORF">CC86DRAFT_464205</name>
</gene>
<evidence type="ECO:0000256" key="3">
    <source>
        <dbReference type="ARBA" id="ARBA00023002"/>
    </source>
</evidence>
<protein>
    <submittedName>
        <fullName evidence="5">Carbonyl reductase</fullName>
    </submittedName>
</protein>
<reference evidence="5" key="1">
    <citation type="journal article" date="2020" name="Stud. Mycol.">
        <title>101 Dothideomycetes genomes: a test case for predicting lifestyles and emergence of pathogens.</title>
        <authorList>
            <person name="Haridas S."/>
            <person name="Albert R."/>
            <person name="Binder M."/>
            <person name="Bloem J."/>
            <person name="Labutti K."/>
            <person name="Salamov A."/>
            <person name="Andreopoulos B."/>
            <person name="Baker S."/>
            <person name="Barry K."/>
            <person name="Bills G."/>
            <person name="Bluhm B."/>
            <person name="Cannon C."/>
            <person name="Castanera R."/>
            <person name="Culley D."/>
            <person name="Daum C."/>
            <person name="Ezra D."/>
            <person name="Gonzalez J."/>
            <person name="Henrissat B."/>
            <person name="Kuo A."/>
            <person name="Liang C."/>
            <person name="Lipzen A."/>
            <person name="Lutzoni F."/>
            <person name="Magnuson J."/>
            <person name="Mondo S."/>
            <person name="Nolan M."/>
            <person name="Ohm R."/>
            <person name="Pangilinan J."/>
            <person name="Park H.-J."/>
            <person name="Ramirez L."/>
            <person name="Alfaro M."/>
            <person name="Sun H."/>
            <person name="Tritt A."/>
            <person name="Yoshinaga Y."/>
            <person name="Zwiers L.-H."/>
            <person name="Turgeon B."/>
            <person name="Goodwin S."/>
            <person name="Spatafora J."/>
            <person name="Crous P."/>
            <person name="Grigoriev I."/>
        </authorList>
    </citation>
    <scope>NUCLEOTIDE SEQUENCE</scope>
    <source>
        <strain evidence="5">CBS 113818</strain>
    </source>
</reference>
<evidence type="ECO:0000256" key="1">
    <source>
        <dbReference type="ARBA" id="ARBA00006484"/>
    </source>
</evidence>
<dbReference type="InterPro" id="IPR002347">
    <property type="entry name" value="SDR_fam"/>
</dbReference>
<organism evidence="5 6">
    <name type="scientific">Ophiobolus disseminans</name>
    <dbReference type="NCBI Taxonomy" id="1469910"/>
    <lineage>
        <taxon>Eukaryota</taxon>
        <taxon>Fungi</taxon>
        <taxon>Dikarya</taxon>
        <taxon>Ascomycota</taxon>
        <taxon>Pezizomycotina</taxon>
        <taxon>Dothideomycetes</taxon>
        <taxon>Pleosporomycetidae</taxon>
        <taxon>Pleosporales</taxon>
        <taxon>Pleosporineae</taxon>
        <taxon>Phaeosphaeriaceae</taxon>
        <taxon>Ophiobolus</taxon>
    </lineage>
</organism>
<comment type="similarity">
    <text evidence="1 4">Belongs to the short-chain dehydrogenases/reductases (SDR) family.</text>
</comment>
<dbReference type="PANTHER" id="PTHR43963:SF6">
    <property type="entry name" value="CHAIN DEHYDROGENASE FAMILY PROTEIN, PUTATIVE (AFU_ORTHOLOGUE AFUA_3G15350)-RELATED"/>
    <property type="match status" value="1"/>
</dbReference>
<dbReference type="PRINTS" id="PR00081">
    <property type="entry name" value="GDHRDH"/>
</dbReference>
<dbReference type="EMBL" id="MU006220">
    <property type="protein sequence ID" value="KAF2829687.1"/>
    <property type="molecule type" value="Genomic_DNA"/>
</dbReference>
<sequence length="292" mass="31404">MSSYSRVGVVTGANKGIGLAIVRQLALQYPKSPLNNGPFLIYLTARDKSRGEAAVKELQQDAQLKQAKALKADGGLSEIKFHPFDVTDKDSVKTLADHLKEAHSDGIDFVINNAGIAMDGFDANIVKTTLSCNYYSTLSACHAFLSLLKPTGRIVNVASTSGSLKKVSHEVRERFLSSKTEADVTSILQDFQKAVEAGKEKEDGFLSAAYATSKAGLIGGTRALAREVKEKGSGVLVNSCCPGYVNTEMSKGNGTKTPDEGAKTPVWLAIQDFGGKTGSFYRDEKELEWKDL</sequence>
<dbReference type="PANTHER" id="PTHR43963">
    <property type="entry name" value="CARBONYL REDUCTASE 1-RELATED"/>
    <property type="match status" value="1"/>
</dbReference>
<evidence type="ECO:0000256" key="4">
    <source>
        <dbReference type="RuleBase" id="RU000363"/>
    </source>
</evidence>
<dbReference type="PRINTS" id="PR00080">
    <property type="entry name" value="SDRFAMILY"/>
</dbReference>
<evidence type="ECO:0000313" key="5">
    <source>
        <dbReference type="EMBL" id="KAF2829687.1"/>
    </source>
</evidence>
<evidence type="ECO:0000256" key="2">
    <source>
        <dbReference type="ARBA" id="ARBA00022857"/>
    </source>
</evidence>